<dbReference type="GO" id="GO:0016567">
    <property type="term" value="P:protein ubiquitination"/>
    <property type="evidence" value="ECO:0007669"/>
    <property type="project" value="UniProtKB-UniPathway"/>
</dbReference>
<accession>A0A1D6P8K5</accession>
<evidence type="ECO:0000259" key="11">
    <source>
        <dbReference type="PROSITE" id="PS51698"/>
    </source>
</evidence>
<dbReference type="GO" id="GO:0034450">
    <property type="term" value="F:ubiquitin-ubiquitin ligase activity"/>
    <property type="evidence" value="ECO:0007669"/>
    <property type="project" value="InterPro"/>
</dbReference>
<dbReference type="InterPro" id="IPR019474">
    <property type="entry name" value="Ub_conjug_fac_E4_core"/>
</dbReference>
<dbReference type="ExpressionAtlas" id="A0A1D6P8K5">
    <property type="expression patterns" value="baseline and differential"/>
</dbReference>
<sequence length="977" mass="109645">MAFSSPASARPQRSPDEVEDIILRKILLVSLTPLANPGPAVAYLELTAAELLSESRPLLALRDAAERLLIDRLSLPDPPAGSPTPFAFLVSAFRRAADEARKISTIRDAALRARLAASIAHLRALILSYARIVAGNPDTFPSQPGAQHPAAELLVFLLAEAADPLDPTPGPGAPPPPGFIDEFFSGADYDSIETAMGELYELLRQSVDKVSALGDFQRPLRVLRRLVGIPNCAKALVNHPKWIPKNQIMFIGEGRVMELYSVLGAFFHVSAIRDREFASKPDVGQQCFSEASSRRPADLLSSFTTIKSVMNGLYDGLKDILLTLLKNLDTREKVLEYIAEVINKNASRSGMQVDPLKCASSGMFVNLSAVMLRLCEPFLDNMESKKDKIDVKYLFCNNRIDFKDLTAINASSEEVSSWIESINNEHAQNNASGEARFVESQEATSSGKNSASSQLRCSKKNFSFVCECFFMTSRVLNLGLMKAISDFKHISQDGAFLQRALSFYRLMILWSVNLVGGFKMPLPSQCSKEFACIPEHFLDDAMDLLVLTSRIPKALESFVLDDFLSFIIMFMGSTSYIKNPYLRAKMVEVLNCWMPQRSGLSSTASLFEGHQLCLDYLVRNLLKLYVDIEFTGSHTQFFDKFNIRHNIAELLEYLWDVPSHRNAWRQIAKEEEKGVYLNFLNFLINDSIYLLDESLNKILELKEIEAEMTNTVEWERRPAQEREERLRVFHQWENIVRFDMRLANEDVGMLAFTSEQIPAPFLLPEMVERVASMLNYFLLQLAGPQRKSLTVKDPEKYEFKPKQLLKQIATIYVHISRGDKESVFPAAISKDGRAYNDQLFASAANILWKIGGDPKIIQEFMQLAGRAKAAASEAMDAEAILGDIPDEFLDPIQYTLMKDPVTLPSSKVTVDRPVIIRHLLSDSTDPFNRSHLTQDMLIPNTELKLQIEEFVQSQQLRKRTAAVSEIGQADGADDMAE</sequence>
<evidence type="ECO:0000256" key="6">
    <source>
        <dbReference type="ARBA" id="ARBA00012483"/>
    </source>
</evidence>
<organism evidence="12">
    <name type="scientific">Zea mays</name>
    <name type="common">Maize</name>
    <dbReference type="NCBI Taxonomy" id="4577"/>
    <lineage>
        <taxon>Eukaryota</taxon>
        <taxon>Viridiplantae</taxon>
        <taxon>Streptophyta</taxon>
        <taxon>Embryophyta</taxon>
        <taxon>Tracheophyta</taxon>
        <taxon>Spermatophyta</taxon>
        <taxon>Magnoliopsida</taxon>
        <taxon>Liliopsida</taxon>
        <taxon>Poales</taxon>
        <taxon>Poaceae</taxon>
        <taxon>PACMAD clade</taxon>
        <taxon>Panicoideae</taxon>
        <taxon>Andropogonodae</taxon>
        <taxon>Andropogoneae</taxon>
        <taxon>Tripsacinae</taxon>
        <taxon>Zea</taxon>
    </lineage>
</organism>
<dbReference type="PANTHER" id="PTHR13931:SF2">
    <property type="entry name" value="UBIQUITIN CONJUGATION FACTOR E4 B"/>
    <property type="match status" value="1"/>
</dbReference>
<reference evidence="12" key="1">
    <citation type="submission" date="2015-12" db="EMBL/GenBank/DDBJ databases">
        <title>Update maize B73 reference genome by single molecule sequencing technologies.</title>
        <authorList>
            <consortium name="Maize Genome Sequencing Project"/>
            <person name="Ware D."/>
        </authorList>
    </citation>
    <scope>NUCLEOTIDE SEQUENCE</scope>
    <source>
        <tissue evidence="12">Seedling</tissue>
    </source>
</reference>
<dbReference type="InterPro" id="IPR013083">
    <property type="entry name" value="Znf_RING/FYVE/PHD"/>
</dbReference>
<dbReference type="Pfam" id="PF04564">
    <property type="entry name" value="U-box"/>
    <property type="match status" value="1"/>
</dbReference>
<dbReference type="Gene3D" id="3.30.40.10">
    <property type="entry name" value="Zinc/RING finger domain, C3HC4 (zinc finger)"/>
    <property type="match status" value="1"/>
</dbReference>
<comment type="catalytic activity">
    <reaction evidence="1">
        <text>S-ubiquitinyl-[E2 ubiquitin-conjugating enzyme]-L-cysteine + [acceptor protein]-L-lysine = [E2 ubiquitin-conjugating enzyme]-L-cysteine + N(6)-ubiquitinyl-[acceptor protein]-L-lysine.</text>
        <dbReference type="EC" id="2.3.2.27"/>
    </reaction>
</comment>
<dbReference type="GO" id="GO:0006511">
    <property type="term" value="P:ubiquitin-dependent protein catabolic process"/>
    <property type="evidence" value="ECO:0007669"/>
    <property type="project" value="InterPro"/>
</dbReference>
<dbReference type="FunFam" id="3.30.40.10:FF:000055">
    <property type="entry name" value="Ubiquitin conjugation factor e4 a"/>
    <property type="match status" value="1"/>
</dbReference>
<dbReference type="InterPro" id="IPR003613">
    <property type="entry name" value="Ubox_domain"/>
</dbReference>
<evidence type="ECO:0000256" key="2">
    <source>
        <dbReference type="ARBA" id="ARBA00004123"/>
    </source>
</evidence>
<dbReference type="Pfam" id="PF10408">
    <property type="entry name" value="Ufd2P_core"/>
    <property type="match status" value="1"/>
</dbReference>
<evidence type="ECO:0000313" key="12">
    <source>
        <dbReference type="EMBL" id="AQL06129.1"/>
    </source>
</evidence>
<keyword evidence="7" id="KW-0963">Cytoplasm</keyword>
<dbReference type="GO" id="GO:0036503">
    <property type="term" value="P:ERAD pathway"/>
    <property type="evidence" value="ECO:0007669"/>
    <property type="project" value="InterPro"/>
</dbReference>
<feature type="domain" description="U-box" evidence="11">
    <location>
        <begin position="883"/>
        <end position="957"/>
    </location>
</feature>
<evidence type="ECO:0000256" key="7">
    <source>
        <dbReference type="ARBA" id="ARBA00022490"/>
    </source>
</evidence>
<evidence type="ECO:0000256" key="8">
    <source>
        <dbReference type="ARBA" id="ARBA00022679"/>
    </source>
</evidence>
<evidence type="ECO:0000256" key="4">
    <source>
        <dbReference type="ARBA" id="ARBA00004906"/>
    </source>
</evidence>
<keyword evidence="8" id="KW-0808">Transferase</keyword>
<dbReference type="CDD" id="cd16657">
    <property type="entry name" value="RING-Ubox_UBE4A"/>
    <property type="match status" value="1"/>
</dbReference>
<evidence type="ECO:0000256" key="1">
    <source>
        <dbReference type="ARBA" id="ARBA00000900"/>
    </source>
</evidence>
<dbReference type="SMART" id="SM00504">
    <property type="entry name" value="Ubox"/>
    <property type="match status" value="1"/>
</dbReference>
<dbReference type="GO" id="GO:0005634">
    <property type="term" value="C:nucleus"/>
    <property type="evidence" value="ECO:0007669"/>
    <property type="project" value="UniProtKB-SubCell"/>
</dbReference>
<dbReference type="GO" id="GO:0000151">
    <property type="term" value="C:ubiquitin ligase complex"/>
    <property type="evidence" value="ECO:0007669"/>
    <property type="project" value="InterPro"/>
</dbReference>
<comment type="similarity">
    <text evidence="5">Belongs to the ubiquitin conjugation factor E4 family.</text>
</comment>
<dbReference type="EC" id="2.3.2.27" evidence="6"/>
<protein>
    <recommendedName>
        <fullName evidence="6">RING-type E3 ubiquitin transferase</fullName>
        <ecNumber evidence="6">2.3.2.27</ecNumber>
    </recommendedName>
</protein>
<dbReference type="SUPFAM" id="SSF57850">
    <property type="entry name" value="RING/U-box"/>
    <property type="match status" value="1"/>
</dbReference>
<dbReference type="UniPathway" id="UPA00143"/>
<dbReference type="EMBL" id="CM000785">
    <property type="protein sequence ID" value="AQL06129.1"/>
    <property type="molecule type" value="Genomic_DNA"/>
</dbReference>
<evidence type="ECO:0000256" key="3">
    <source>
        <dbReference type="ARBA" id="ARBA00004496"/>
    </source>
</evidence>
<evidence type="ECO:0000256" key="9">
    <source>
        <dbReference type="ARBA" id="ARBA00022786"/>
    </source>
</evidence>
<evidence type="ECO:0000256" key="5">
    <source>
        <dbReference type="ARBA" id="ARBA00007434"/>
    </source>
</evidence>
<dbReference type="InterPro" id="IPR045132">
    <property type="entry name" value="UBE4"/>
</dbReference>
<dbReference type="GO" id="GO:0005737">
    <property type="term" value="C:cytoplasm"/>
    <property type="evidence" value="ECO:0007669"/>
    <property type="project" value="UniProtKB-SubCell"/>
</dbReference>
<dbReference type="PROSITE" id="PS51698">
    <property type="entry name" value="U_BOX"/>
    <property type="match status" value="1"/>
</dbReference>
<gene>
    <name evidence="12" type="ORF">ZEAMMB73_Zm00001d047306</name>
</gene>
<evidence type="ECO:0000256" key="10">
    <source>
        <dbReference type="ARBA" id="ARBA00023242"/>
    </source>
</evidence>
<comment type="subcellular location">
    <subcellularLocation>
        <location evidence="3">Cytoplasm</location>
    </subcellularLocation>
    <subcellularLocation>
        <location evidence="2">Nucleus</location>
    </subcellularLocation>
</comment>
<dbReference type="AlphaFoldDB" id="A0A1D6P8K5"/>
<name>A0A1D6P8K5_MAIZE</name>
<proteinExistence type="inferred from homology"/>
<comment type="pathway">
    <text evidence="4">Protein modification; protein ubiquitination.</text>
</comment>
<keyword evidence="10" id="KW-0539">Nucleus</keyword>
<dbReference type="PANTHER" id="PTHR13931">
    <property type="entry name" value="UBIQUITINATION FACTOR E4"/>
    <property type="match status" value="1"/>
</dbReference>
<keyword evidence="9" id="KW-0833">Ubl conjugation pathway</keyword>